<comment type="caution">
    <text evidence="3">The sequence shown here is derived from an EMBL/GenBank/DDBJ whole genome shotgun (WGS) entry which is preliminary data.</text>
</comment>
<evidence type="ECO:0000256" key="1">
    <source>
        <dbReference type="SAM" id="MobiDB-lite"/>
    </source>
</evidence>
<evidence type="ECO:0000313" key="4">
    <source>
        <dbReference type="Proteomes" id="UP000472727"/>
    </source>
</evidence>
<sequence>MSISFLNSWSTGSRNAAATVFQALPTNVQTGILSSIIQNDQSNLNQNAILDVLQSLPNEIKNEILSDITNLTCQLPKCRNTLDIIRCVFTTLSPTAQEMIVSNIPIIQEQLTAHSVTPEVRKEVLANITLVMERLGSREGSPIDLYSILEAIPDEVQVKILSNLSSIKEQVTTSSLPVESQTEIIESLNKLKDQYTTSSRGSAEATETIDAQGEGAASLKAQYITASNGFEIHAALSKPEIYIGCLEQFGMVIQYIAANMSGTQTPWVDISEHSFLDEPIFLPQKNEGNNVNDGPTFVVKLSLDREASSLSLGQLVFEVERTATIKTLINAIAAKARPTLAARVVVLNKPCRISLRRAPDDGVNVCIVTTITTNPQPGHQPGLAPLAIPPVPRAPRPGLTSSGLPKRRMPKLAAAQFFTQLEQKGKD</sequence>
<gene>
    <name evidence="3" type="ORF">TWF106_010543</name>
    <name evidence="2" type="ORF">TWF191_006448</name>
</gene>
<dbReference type="AlphaFoldDB" id="A0A6G1M143"/>
<dbReference type="EMBL" id="WIWS01000008">
    <property type="protein sequence ID" value="KAF3227055.1"/>
    <property type="molecule type" value="Genomic_DNA"/>
</dbReference>
<reference evidence="4 5" key="1">
    <citation type="submission" date="2019-06" db="EMBL/GenBank/DDBJ databases">
        <authorList>
            <person name="Palmer J.M."/>
        </authorList>
    </citation>
    <scope>NUCLEOTIDE SEQUENCE [LARGE SCALE GENOMIC DNA]</scope>
    <source>
        <strain evidence="3 4">TWF106</strain>
        <strain evidence="2 5">TWF191</strain>
    </source>
</reference>
<feature type="region of interest" description="Disordered" evidence="1">
    <location>
        <begin position="376"/>
        <end position="408"/>
    </location>
</feature>
<dbReference type="Proteomes" id="UP000472727">
    <property type="component" value="Unassembled WGS sequence"/>
</dbReference>
<evidence type="ECO:0000313" key="5">
    <source>
        <dbReference type="Proteomes" id="UP000483672"/>
    </source>
</evidence>
<evidence type="ECO:0000313" key="2">
    <source>
        <dbReference type="EMBL" id="KAF3223437.1"/>
    </source>
</evidence>
<dbReference type="Proteomes" id="UP000483672">
    <property type="component" value="Unassembled WGS sequence"/>
</dbReference>
<protein>
    <submittedName>
        <fullName evidence="3">Uncharacterized protein</fullName>
    </submittedName>
</protein>
<evidence type="ECO:0000313" key="3">
    <source>
        <dbReference type="EMBL" id="KAF3227055.1"/>
    </source>
</evidence>
<accession>A0A6G1M143</accession>
<organism evidence="3 4">
    <name type="scientific">Orbilia oligospora</name>
    <name type="common">Nematode-trapping fungus</name>
    <name type="synonym">Arthrobotrys oligospora</name>
    <dbReference type="NCBI Taxonomy" id="2813651"/>
    <lineage>
        <taxon>Eukaryota</taxon>
        <taxon>Fungi</taxon>
        <taxon>Dikarya</taxon>
        <taxon>Ascomycota</taxon>
        <taxon>Pezizomycotina</taxon>
        <taxon>Orbiliomycetes</taxon>
        <taxon>Orbiliales</taxon>
        <taxon>Orbiliaceae</taxon>
        <taxon>Orbilia</taxon>
    </lineage>
</organism>
<name>A0A6G1M143_ORBOL</name>
<dbReference type="EMBL" id="WIPF01000036">
    <property type="protein sequence ID" value="KAF3223437.1"/>
    <property type="molecule type" value="Genomic_DNA"/>
</dbReference>
<proteinExistence type="predicted"/>